<protein>
    <submittedName>
        <fullName evidence="1">Uncharacterized protein</fullName>
    </submittedName>
</protein>
<dbReference type="Proteomes" id="UP001057402">
    <property type="component" value="Chromosome 4"/>
</dbReference>
<accession>A0ACB9R501</accession>
<sequence>MEIPSSSRRARIPTIGARVASCLVDGCNSDLSKCRDYHRRHKVCEMHSKTPMVTIRGQEQRFCQQCSRFHVLSEFDDGKRSCRKRLDGQNRRRRKPQLDPLSGRFFTGFQGGRFTPFSMSSILAASSLGDCSWPGGVFSENDLFHYGGNHHQQQLLKFGSQNALFTGSAFHDFRTQLQYPPAPGFTNTGKFMSTHSPLDSRRRSPPAGEKVIVSGRALSLLSPLLAETPVKLPGHDAMQPEPLSFTQSWIGPGFQPNRTPAIKSASPMLGLECSMDTTSTHHQRMHQADQGRGISSTLQNPTPPLWWE</sequence>
<proteinExistence type="predicted"/>
<keyword evidence="2" id="KW-1185">Reference proteome</keyword>
<evidence type="ECO:0000313" key="2">
    <source>
        <dbReference type="Proteomes" id="UP001057402"/>
    </source>
</evidence>
<comment type="caution">
    <text evidence="1">The sequence shown here is derived from an EMBL/GenBank/DDBJ whole genome shotgun (WGS) entry which is preliminary data.</text>
</comment>
<name>A0ACB9R501_9MYRT</name>
<organism evidence="1 2">
    <name type="scientific">Melastoma candidum</name>
    <dbReference type="NCBI Taxonomy" id="119954"/>
    <lineage>
        <taxon>Eukaryota</taxon>
        <taxon>Viridiplantae</taxon>
        <taxon>Streptophyta</taxon>
        <taxon>Embryophyta</taxon>
        <taxon>Tracheophyta</taxon>
        <taxon>Spermatophyta</taxon>
        <taxon>Magnoliopsida</taxon>
        <taxon>eudicotyledons</taxon>
        <taxon>Gunneridae</taxon>
        <taxon>Pentapetalae</taxon>
        <taxon>rosids</taxon>
        <taxon>malvids</taxon>
        <taxon>Myrtales</taxon>
        <taxon>Melastomataceae</taxon>
        <taxon>Melastomatoideae</taxon>
        <taxon>Melastomateae</taxon>
        <taxon>Melastoma</taxon>
    </lineage>
</organism>
<dbReference type="EMBL" id="CM042883">
    <property type="protein sequence ID" value="KAI4373775.1"/>
    <property type="molecule type" value="Genomic_DNA"/>
</dbReference>
<gene>
    <name evidence="1" type="ORF">MLD38_011858</name>
</gene>
<evidence type="ECO:0000313" key="1">
    <source>
        <dbReference type="EMBL" id="KAI4373775.1"/>
    </source>
</evidence>
<reference evidence="2" key="1">
    <citation type="journal article" date="2023" name="Front. Plant Sci.">
        <title>Chromosomal-level genome assembly of Melastoma candidum provides insights into trichome evolution.</title>
        <authorList>
            <person name="Zhong Y."/>
            <person name="Wu W."/>
            <person name="Sun C."/>
            <person name="Zou P."/>
            <person name="Liu Y."/>
            <person name="Dai S."/>
            <person name="Zhou R."/>
        </authorList>
    </citation>
    <scope>NUCLEOTIDE SEQUENCE [LARGE SCALE GENOMIC DNA]</scope>
</reference>